<dbReference type="InterPro" id="IPR000182">
    <property type="entry name" value="GNAT_dom"/>
</dbReference>
<proteinExistence type="predicted"/>
<dbReference type="GO" id="GO:0016746">
    <property type="term" value="F:acyltransferase activity"/>
    <property type="evidence" value="ECO:0007669"/>
    <property type="project" value="UniProtKB-KW"/>
</dbReference>
<evidence type="ECO:0000313" key="4">
    <source>
        <dbReference type="Proteomes" id="UP001595817"/>
    </source>
</evidence>
<reference evidence="4" key="1">
    <citation type="journal article" date="2019" name="Int. J. Syst. Evol. Microbiol.">
        <title>The Global Catalogue of Microorganisms (GCM) 10K type strain sequencing project: providing services to taxonomists for standard genome sequencing and annotation.</title>
        <authorList>
            <consortium name="The Broad Institute Genomics Platform"/>
            <consortium name="The Broad Institute Genome Sequencing Center for Infectious Disease"/>
            <person name="Wu L."/>
            <person name="Ma J."/>
        </authorList>
    </citation>
    <scope>NUCLEOTIDE SEQUENCE [LARGE SCALE GENOMIC DNA]</scope>
    <source>
        <strain evidence="4">CCUG 59778</strain>
    </source>
</reference>
<protein>
    <submittedName>
        <fullName evidence="3">GNAT family N-acetyltransferase</fullName>
        <ecNumber evidence="3">2.3.-.-</ecNumber>
    </submittedName>
</protein>
<accession>A0ABV8X3C6</accession>
<dbReference type="RefSeq" id="WP_378154276.1">
    <property type="nucleotide sequence ID" value="NZ_JBHSEC010000014.1"/>
</dbReference>
<dbReference type="EMBL" id="JBHSEC010000014">
    <property type="protein sequence ID" value="MFC4410438.1"/>
    <property type="molecule type" value="Genomic_DNA"/>
</dbReference>
<dbReference type="SUPFAM" id="SSF55729">
    <property type="entry name" value="Acyl-CoA N-acyltransferases (Nat)"/>
    <property type="match status" value="1"/>
</dbReference>
<dbReference type="InterPro" id="IPR016181">
    <property type="entry name" value="Acyl_CoA_acyltransferase"/>
</dbReference>
<keyword evidence="4" id="KW-1185">Reference proteome</keyword>
<dbReference type="Pfam" id="PF00583">
    <property type="entry name" value="Acetyltransf_1"/>
    <property type="match status" value="1"/>
</dbReference>
<keyword evidence="1 3" id="KW-0808">Transferase</keyword>
<dbReference type="CDD" id="cd04301">
    <property type="entry name" value="NAT_SF"/>
    <property type="match status" value="1"/>
</dbReference>
<dbReference type="PANTHER" id="PTHR13947:SF37">
    <property type="entry name" value="LD18367P"/>
    <property type="match status" value="1"/>
</dbReference>
<dbReference type="Gene3D" id="3.40.630.30">
    <property type="match status" value="1"/>
</dbReference>
<name>A0ABV8X3C6_9LACT</name>
<evidence type="ECO:0000259" key="2">
    <source>
        <dbReference type="PROSITE" id="PS51186"/>
    </source>
</evidence>
<organism evidence="3 4">
    <name type="scientific">Chungangia koreensis</name>
    <dbReference type="NCBI Taxonomy" id="752657"/>
    <lineage>
        <taxon>Bacteria</taxon>
        <taxon>Bacillati</taxon>
        <taxon>Bacillota</taxon>
        <taxon>Bacilli</taxon>
        <taxon>Lactobacillales</taxon>
        <taxon>Chungangia</taxon>
    </lineage>
</organism>
<feature type="domain" description="N-acetyltransferase" evidence="2">
    <location>
        <begin position="1"/>
        <end position="151"/>
    </location>
</feature>
<sequence length="153" mass="17345">MNIRRLAASELPPMELLLDADPSREMVDSYLRKGETFVAEVDNQIIGVYVLMEKQEDSTEIMNIAVANEKQGQGIGRKLIQHAIDYTRNNGFAKLQIGTGNSSIGQLALYQKCGFRIVGIDFDFFLRNYPEPIIENGISCRDMIRMEIILQED</sequence>
<dbReference type="PROSITE" id="PS51186">
    <property type="entry name" value="GNAT"/>
    <property type="match status" value="1"/>
</dbReference>
<gene>
    <name evidence="3" type="ORF">ACFOZY_08375</name>
</gene>
<comment type="caution">
    <text evidence="3">The sequence shown here is derived from an EMBL/GenBank/DDBJ whole genome shotgun (WGS) entry which is preliminary data.</text>
</comment>
<dbReference type="PANTHER" id="PTHR13947">
    <property type="entry name" value="GNAT FAMILY N-ACETYLTRANSFERASE"/>
    <property type="match status" value="1"/>
</dbReference>
<evidence type="ECO:0000256" key="1">
    <source>
        <dbReference type="ARBA" id="ARBA00022679"/>
    </source>
</evidence>
<dbReference type="Proteomes" id="UP001595817">
    <property type="component" value="Unassembled WGS sequence"/>
</dbReference>
<keyword evidence="3" id="KW-0012">Acyltransferase</keyword>
<evidence type="ECO:0000313" key="3">
    <source>
        <dbReference type="EMBL" id="MFC4410438.1"/>
    </source>
</evidence>
<dbReference type="InterPro" id="IPR050769">
    <property type="entry name" value="NAT_camello-type"/>
</dbReference>
<dbReference type="EC" id="2.3.-.-" evidence="3"/>